<dbReference type="EMBL" id="EQ973835">
    <property type="protein sequence ID" value="EEF43209.1"/>
    <property type="molecule type" value="Genomic_DNA"/>
</dbReference>
<dbReference type="InParanoid" id="B9S026"/>
<gene>
    <name evidence="1" type="ORF">RCOM_1004070</name>
</gene>
<reference evidence="2" key="1">
    <citation type="journal article" date="2010" name="Nat. Biotechnol.">
        <title>Draft genome sequence of the oilseed species Ricinus communis.</title>
        <authorList>
            <person name="Chan A.P."/>
            <person name="Crabtree J."/>
            <person name="Zhao Q."/>
            <person name="Lorenzi H."/>
            <person name="Orvis J."/>
            <person name="Puiu D."/>
            <person name="Melake-Berhan A."/>
            <person name="Jones K.M."/>
            <person name="Redman J."/>
            <person name="Chen G."/>
            <person name="Cahoon E.B."/>
            <person name="Gedil M."/>
            <person name="Stanke M."/>
            <person name="Haas B.J."/>
            <person name="Wortman J.R."/>
            <person name="Fraser-Liggett C.M."/>
            <person name="Ravel J."/>
            <person name="Rabinowicz P.D."/>
        </authorList>
    </citation>
    <scope>NUCLEOTIDE SEQUENCE [LARGE SCALE GENOMIC DNA]</scope>
    <source>
        <strain evidence="2">cv. Hale</strain>
    </source>
</reference>
<organism evidence="1 2">
    <name type="scientific">Ricinus communis</name>
    <name type="common">Castor bean</name>
    <dbReference type="NCBI Taxonomy" id="3988"/>
    <lineage>
        <taxon>Eukaryota</taxon>
        <taxon>Viridiplantae</taxon>
        <taxon>Streptophyta</taxon>
        <taxon>Embryophyta</taxon>
        <taxon>Tracheophyta</taxon>
        <taxon>Spermatophyta</taxon>
        <taxon>Magnoliopsida</taxon>
        <taxon>eudicotyledons</taxon>
        <taxon>Gunneridae</taxon>
        <taxon>Pentapetalae</taxon>
        <taxon>rosids</taxon>
        <taxon>fabids</taxon>
        <taxon>Malpighiales</taxon>
        <taxon>Euphorbiaceae</taxon>
        <taxon>Acalyphoideae</taxon>
        <taxon>Acalypheae</taxon>
        <taxon>Ricinus</taxon>
    </lineage>
</organism>
<proteinExistence type="predicted"/>
<evidence type="ECO:0000313" key="2">
    <source>
        <dbReference type="Proteomes" id="UP000008311"/>
    </source>
</evidence>
<protein>
    <submittedName>
        <fullName evidence="1">Uncharacterized protein</fullName>
    </submittedName>
</protein>
<sequence>MTLRMVKRYEVARDANGDLYHSYEQLRQTLHGVLKYLKGKNVAESSQAQSGNQFAGTIERVYGDPLAYQAN</sequence>
<accession>B9S026</accession>
<evidence type="ECO:0000313" key="1">
    <source>
        <dbReference type="EMBL" id="EEF43209.1"/>
    </source>
</evidence>
<keyword evidence="2" id="KW-1185">Reference proteome</keyword>
<name>B9S026_RICCO</name>
<dbReference type="AlphaFoldDB" id="B9S026"/>
<dbReference type="Proteomes" id="UP000008311">
    <property type="component" value="Unassembled WGS sequence"/>
</dbReference>